<evidence type="ECO:0000256" key="1">
    <source>
        <dbReference type="ARBA" id="ARBA00004651"/>
    </source>
</evidence>
<feature type="domain" description="Glycosyltransferase RgtA/B/C/D-like" evidence="9">
    <location>
        <begin position="50"/>
        <end position="219"/>
    </location>
</feature>
<evidence type="ECO:0000313" key="10">
    <source>
        <dbReference type="EMBL" id="MCX5617866.1"/>
    </source>
</evidence>
<dbReference type="RefSeq" id="WP_266116318.1">
    <property type="nucleotide sequence ID" value="NZ_JANIDY010000001.1"/>
</dbReference>
<evidence type="ECO:0000313" key="11">
    <source>
        <dbReference type="Proteomes" id="UP001165576"/>
    </source>
</evidence>
<keyword evidence="5 8" id="KW-0812">Transmembrane</keyword>
<sequence length="467" mass="51246">MVPSHKRLLLWGGLALLCLLRLVVAAQVPLVPDEAYYWLWSRHIQGGYLDHPFMVAFLIRLGTFLWGDTAFGVRFGGLVGFGLATLFLFLAAKQFFPQRGNAGLRAILLLNATLMAGIGLIPATPDVPLFVFLSLTMWALSHAIRDRGLGGPWSREVWGWWGLAGTGLGLALDSKYTAILWAVGLAGFVLFSQRKFWKAPGPWIGGGCAFLALIPTLVWNGRHGWAGFLKQGGRATQWHPGRAGQFLGELLAGQLAMLTPWVAVLCCVGLWRSRRENGVFLWLSVPAMLVFLWHVTGDRVQANWVWVLYPLLILTGAGYGGRLKGAVLTGGACTLLVYAQCLTGIVPLPAHLNPIARLSAGWSDLAHELVLKAHEAGASALVTDDYALASALAFQKPEGVMILGRDERWSYIQGLQHPAVKTVLYVEDAHYGPVPAGVMSSWRHDGAHPVRTYRLEVRHDLSGWWIW</sequence>
<evidence type="ECO:0000256" key="2">
    <source>
        <dbReference type="ARBA" id="ARBA00022475"/>
    </source>
</evidence>
<accession>A0ABT3WFX7</accession>
<reference evidence="10" key="1">
    <citation type="submission" date="2022-07" db="EMBL/GenBank/DDBJ databases">
        <title>Bombella genomes.</title>
        <authorList>
            <person name="Harer L."/>
            <person name="Styblova S."/>
            <person name="Ehrmann M."/>
        </authorList>
    </citation>
    <scope>NUCLEOTIDE SEQUENCE</scope>
    <source>
        <strain evidence="10">TMW 2.2543</strain>
    </source>
</reference>
<keyword evidence="3" id="KW-0328">Glycosyltransferase</keyword>
<feature type="transmembrane region" description="Helical" evidence="8">
    <location>
        <begin position="326"/>
        <end position="348"/>
    </location>
</feature>
<feature type="transmembrane region" description="Helical" evidence="8">
    <location>
        <begin position="302"/>
        <end position="319"/>
    </location>
</feature>
<keyword evidence="4" id="KW-0808">Transferase</keyword>
<evidence type="ECO:0000256" key="7">
    <source>
        <dbReference type="ARBA" id="ARBA00023136"/>
    </source>
</evidence>
<feature type="transmembrane region" description="Helical" evidence="8">
    <location>
        <begin position="250"/>
        <end position="271"/>
    </location>
</feature>
<feature type="transmembrane region" description="Helical" evidence="8">
    <location>
        <begin position="203"/>
        <end position="221"/>
    </location>
</feature>
<dbReference type="Proteomes" id="UP001165576">
    <property type="component" value="Unassembled WGS sequence"/>
</dbReference>
<evidence type="ECO:0000259" key="9">
    <source>
        <dbReference type="Pfam" id="PF13231"/>
    </source>
</evidence>
<evidence type="ECO:0000256" key="5">
    <source>
        <dbReference type="ARBA" id="ARBA00022692"/>
    </source>
</evidence>
<proteinExistence type="predicted"/>
<evidence type="ECO:0000256" key="8">
    <source>
        <dbReference type="SAM" id="Phobius"/>
    </source>
</evidence>
<comment type="caution">
    <text evidence="10">The sequence shown here is derived from an EMBL/GenBank/DDBJ whole genome shotgun (WGS) entry which is preliminary data.</text>
</comment>
<evidence type="ECO:0000256" key="4">
    <source>
        <dbReference type="ARBA" id="ARBA00022679"/>
    </source>
</evidence>
<dbReference type="InterPro" id="IPR038731">
    <property type="entry name" value="RgtA/B/C-like"/>
</dbReference>
<feature type="transmembrane region" description="Helical" evidence="8">
    <location>
        <begin position="178"/>
        <end position="196"/>
    </location>
</feature>
<evidence type="ECO:0000256" key="6">
    <source>
        <dbReference type="ARBA" id="ARBA00022989"/>
    </source>
</evidence>
<keyword evidence="7 8" id="KW-0472">Membrane</keyword>
<comment type="subcellular location">
    <subcellularLocation>
        <location evidence="1">Cell membrane</location>
        <topology evidence="1">Multi-pass membrane protein</topology>
    </subcellularLocation>
</comment>
<dbReference type="InterPro" id="IPR050297">
    <property type="entry name" value="LipidA_mod_glycosyltrf_83"/>
</dbReference>
<gene>
    <name evidence="10" type="ORF">NQF86_04160</name>
</gene>
<evidence type="ECO:0000256" key="3">
    <source>
        <dbReference type="ARBA" id="ARBA00022676"/>
    </source>
</evidence>
<dbReference type="Pfam" id="PF13231">
    <property type="entry name" value="PMT_2"/>
    <property type="match status" value="1"/>
</dbReference>
<dbReference type="PANTHER" id="PTHR33908:SF11">
    <property type="entry name" value="MEMBRANE PROTEIN"/>
    <property type="match status" value="1"/>
</dbReference>
<feature type="transmembrane region" description="Helical" evidence="8">
    <location>
        <begin position="278"/>
        <end position="296"/>
    </location>
</feature>
<keyword evidence="2" id="KW-1003">Cell membrane</keyword>
<name>A0ABT3WFX7_9PROT</name>
<keyword evidence="11" id="KW-1185">Reference proteome</keyword>
<feature type="transmembrane region" description="Helical" evidence="8">
    <location>
        <begin position="71"/>
        <end position="90"/>
    </location>
</feature>
<keyword evidence="6 8" id="KW-1133">Transmembrane helix</keyword>
<dbReference type="EMBL" id="JANIDY010000001">
    <property type="protein sequence ID" value="MCX5617866.1"/>
    <property type="molecule type" value="Genomic_DNA"/>
</dbReference>
<feature type="transmembrane region" description="Helical" evidence="8">
    <location>
        <begin position="102"/>
        <end position="121"/>
    </location>
</feature>
<protein>
    <submittedName>
        <fullName evidence="10">Glycosyltransferase family 39 protein</fullName>
    </submittedName>
</protein>
<dbReference type="PANTHER" id="PTHR33908">
    <property type="entry name" value="MANNOSYLTRANSFERASE YKCB-RELATED"/>
    <property type="match status" value="1"/>
</dbReference>
<organism evidence="10 11">
    <name type="scientific">Bombella pluederhausensis</name>
    <dbReference type="NCBI Taxonomy" id="2967336"/>
    <lineage>
        <taxon>Bacteria</taxon>
        <taxon>Pseudomonadati</taxon>
        <taxon>Pseudomonadota</taxon>
        <taxon>Alphaproteobacteria</taxon>
        <taxon>Acetobacterales</taxon>
        <taxon>Acetobacteraceae</taxon>
        <taxon>Bombella</taxon>
    </lineage>
</organism>